<dbReference type="Gene3D" id="1.25.40.10">
    <property type="entry name" value="Tetratricopeptide repeat domain"/>
    <property type="match status" value="1"/>
</dbReference>
<evidence type="ECO:0000313" key="2">
    <source>
        <dbReference type="Proteomes" id="UP000242427"/>
    </source>
</evidence>
<dbReference type="SUPFAM" id="SSF48452">
    <property type="entry name" value="TPR-like"/>
    <property type="match status" value="1"/>
</dbReference>
<dbReference type="Proteomes" id="UP000242427">
    <property type="component" value="Unassembled WGS sequence"/>
</dbReference>
<proteinExistence type="predicted"/>
<protein>
    <submittedName>
        <fullName evidence="1">Sporulation protein</fullName>
    </submittedName>
</protein>
<dbReference type="AlphaFoldDB" id="A0A9X7JUE4"/>
<keyword evidence="2" id="KW-1185">Reference proteome</keyword>
<dbReference type="InterPro" id="IPR011990">
    <property type="entry name" value="TPR-like_helical_dom_sf"/>
</dbReference>
<accession>A0A9X7JUE4</accession>
<organism evidence="1 2">
    <name type="scientific">Streptosporangium nondiastaticum</name>
    <dbReference type="NCBI Taxonomy" id="35764"/>
    <lineage>
        <taxon>Bacteria</taxon>
        <taxon>Bacillati</taxon>
        <taxon>Actinomycetota</taxon>
        <taxon>Actinomycetes</taxon>
        <taxon>Streptosporangiales</taxon>
        <taxon>Streptosporangiaceae</taxon>
        <taxon>Streptosporangium</taxon>
    </lineage>
</organism>
<dbReference type="EMBL" id="PXWG01000004">
    <property type="protein sequence ID" value="PSJ30064.1"/>
    <property type="molecule type" value="Genomic_DNA"/>
</dbReference>
<reference evidence="1 2" key="1">
    <citation type="submission" date="2018-03" db="EMBL/GenBank/DDBJ databases">
        <title>Chitinolytic properties of Streptosporangium nondiastaticum TBG75A20.</title>
        <authorList>
            <person name="Gayathri V."/>
            <person name="Shiburaj S."/>
        </authorList>
    </citation>
    <scope>NUCLEOTIDE SEQUENCE [LARGE SCALE GENOMIC DNA]</scope>
    <source>
        <strain evidence="1 2">TBG75A20</strain>
    </source>
</reference>
<dbReference type="OrthoDB" id="4522476at2"/>
<evidence type="ECO:0000313" key="1">
    <source>
        <dbReference type="EMBL" id="PSJ30064.1"/>
    </source>
</evidence>
<sequence length="464" mass="51179">MVVARTTGREPNVHLEKLIAESGISHKRLAHRVNQICLAQGTDSEYTHTSVVNWSRRGMRPRWPVPQHLCTVLAESLGRPVGLADIGMADMREEGHNRSAGLAFSRDQQQALTEATSYWSTVNRRTFLAATPFAVSAFSEPVTRWLISPTEPMRPSSGTGVLGRDHIEELRAVADNARTWDSRFGGAALKSHSLTTYLDERITPLLHARYSERDGRELFSVTAEMARLAGWTAFDSGQHQAAQRHFIQALRLAKAAGDIHLGSYVLATMAMQSLMRGFPSQAVDMAQGAFERVPGADPRVLGFAKLIEARAHAREGNPRSACACLAMAERFQERGAAEGAGERPWIGFFTRQRIVTDAAEIFRDLGRPKSTFAWHALGSMPGEAFARSRGIRLSVLATAHAQRGDLDAGLQLGQQSLQLFTRLRTVRGLDYLHIFTDALHPWRREPAVGAYVKQVKRLASSLAG</sequence>
<gene>
    <name evidence="1" type="ORF">B7P34_03435</name>
</gene>
<name>A0A9X7JUE4_9ACTN</name>
<comment type="caution">
    <text evidence="1">The sequence shown here is derived from an EMBL/GenBank/DDBJ whole genome shotgun (WGS) entry which is preliminary data.</text>
</comment>